<keyword evidence="3" id="KW-1185">Reference proteome</keyword>
<dbReference type="GO" id="GO:0047343">
    <property type="term" value="F:glucose-1-phosphate cytidylyltransferase activity"/>
    <property type="evidence" value="ECO:0007669"/>
    <property type="project" value="InterPro"/>
</dbReference>
<evidence type="ECO:0000313" key="2">
    <source>
        <dbReference type="EMBL" id="RRK34561.1"/>
    </source>
</evidence>
<dbReference type="Pfam" id="PF12804">
    <property type="entry name" value="NTP_transf_3"/>
    <property type="match status" value="1"/>
</dbReference>
<feature type="domain" description="MobA-like NTP transferase" evidence="1">
    <location>
        <begin position="4"/>
        <end position="148"/>
    </location>
</feature>
<name>A0A426DPE5_9FIRM</name>
<dbReference type="Proteomes" id="UP000274920">
    <property type="component" value="Unassembled WGS sequence"/>
</dbReference>
<organism evidence="2 3">
    <name type="scientific">Schaedlerella arabinosiphila</name>
    <dbReference type="NCBI Taxonomy" id="2044587"/>
    <lineage>
        <taxon>Bacteria</taxon>
        <taxon>Bacillati</taxon>
        <taxon>Bacillota</taxon>
        <taxon>Clostridia</taxon>
        <taxon>Lachnospirales</taxon>
        <taxon>Lachnospiraceae</taxon>
        <taxon>Schaedlerella</taxon>
    </lineage>
</organism>
<proteinExistence type="predicted"/>
<dbReference type="SUPFAM" id="SSF53448">
    <property type="entry name" value="Nucleotide-diphospho-sugar transferases"/>
    <property type="match status" value="1"/>
</dbReference>
<dbReference type="InterPro" id="IPR013446">
    <property type="entry name" value="G1P_cyt_trans-like"/>
</dbReference>
<protein>
    <submittedName>
        <fullName evidence="2">Glucose-1-phosphate cytidylyltransferase</fullName>
    </submittedName>
</protein>
<sequence>MKMIILAGGQKSTISGESEGMPKPMLSIGGRPLLWHIMKHASLCGIKEFIVCGGYKIDSIKDYFLDFYIYQSDIQVDTGSNTVKILDKNTEDWVVTVVDTGIKTMPVERIKKVLDIAGEEFLISYGDCLSDISLERLQDVHRTEEKSITVAVARPSGRKMPLHFMREEAEWMSSDKAWTSAGVFMAGKEAFAGECCGGDIEDMLSQSSTAVYRHEGFFNTIETLRDKAAAEKLWDKGIAPWMGIV</sequence>
<dbReference type="InterPro" id="IPR025877">
    <property type="entry name" value="MobA-like_NTP_Trfase"/>
</dbReference>
<dbReference type="InterPro" id="IPR029044">
    <property type="entry name" value="Nucleotide-diphossugar_trans"/>
</dbReference>
<dbReference type="RefSeq" id="WP_125129669.1">
    <property type="nucleotide sequence ID" value="NZ_RHJS01000002.1"/>
</dbReference>
<gene>
    <name evidence="2" type="ORF">EBB54_26890</name>
</gene>
<evidence type="ECO:0000313" key="3">
    <source>
        <dbReference type="Proteomes" id="UP000274920"/>
    </source>
</evidence>
<reference evidence="2" key="1">
    <citation type="submission" date="2018-10" db="EMBL/GenBank/DDBJ databases">
        <title>Schaedlerella arabinophila gen. nov. sp. nov., isolated from the mouse intestinal tract and comparative analysis with the genome of the closely related altered Schaedler flora strain ASF502.</title>
        <authorList>
            <person name="Miyake S."/>
            <person name="Soh M."/>
            <person name="Seedorf H."/>
        </authorList>
    </citation>
    <scope>NUCLEOTIDE SEQUENCE [LARGE SCALE GENOMIC DNA]</scope>
    <source>
        <strain evidence="2">DSM 106076</strain>
    </source>
</reference>
<dbReference type="EMBL" id="RHJS01000002">
    <property type="protein sequence ID" value="RRK34561.1"/>
    <property type="molecule type" value="Genomic_DNA"/>
</dbReference>
<evidence type="ECO:0000259" key="1">
    <source>
        <dbReference type="Pfam" id="PF12804"/>
    </source>
</evidence>
<dbReference type="AlphaFoldDB" id="A0A426DPE5"/>
<keyword evidence="2" id="KW-0808">Transferase</keyword>
<keyword evidence="2" id="KW-0548">Nucleotidyltransferase</keyword>
<dbReference type="Gene3D" id="3.90.550.10">
    <property type="entry name" value="Spore Coat Polysaccharide Biosynthesis Protein SpsA, Chain A"/>
    <property type="match status" value="1"/>
</dbReference>
<accession>A0A426DPE5</accession>
<dbReference type="PANTHER" id="PTHR47183:SF1">
    <property type="entry name" value="GLUCOSE-1-PHOSPHATE CYTIDYLYLTRANSFERASE"/>
    <property type="match status" value="1"/>
</dbReference>
<comment type="caution">
    <text evidence="2">The sequence shown here is derived from an EMBL/GenBank/DDBJ whole genome shotgun (WGS) entry which is preliminary data.</text>
</comment>
<dbReference type="PANTHER" id="PTHR47183">
    <property type="entry name" value="GLUCOSE-1-PHOSPHATE CYTIDYLYLTRANSFERASE-RELATED"/>
    <property type="match status" value="1"/>
</dbReference>